<dbReference type="EMBL" id="JAACAK010000049">
    <property type="protein sequence ID" value="NIR74840.1"/>
    <property type="molecule type" value="Genomic_DNA"/>
</dbReference>
<evidence type="ECO:0000256" key="3">
    <source>
        <dbReference type="ARBA" id="ARBA00022691"/>
    </source>
</evidence>
<evidence type="ECO:0000313" key="6">
    <source>
        <dbReference type="Proteomes" id="UP000702544"/>
    </source>
</evidence>
<gene>
    <name evidence="5" type="ORF">GWO12_06965</name>
</gene>
<dbReference type="PANTHER" id="PTHR43464:SF19">
    <property type="entry name" value="UBIQUINONE BIOSYNTHESIS O-METHYLTRANSFERASE, MITOCHONDRIAL"/>
    <property type="match status" value="1"/>
</dbReference>
<dbReference type="SUPFAM" id="SSF53335">
    <property type="entry name" value="S-adenosyl-L-methionine-dependent methyltransferases"/>
    <property type="match status" value="1"/>
</dbReference>
<reference evidence="5 6" key="1">
    <citation type="submission" date="2020-01" db="EMBL/GenBank/DDBJ databases">
        <title>Genomes assembled from Gulf of Kutch pelagic sediment metagenomes.</title>
        <authorList>
            <person name="Chandrashekar M."/>
            <person name="Mahajan M.S."/>
            <person name="Dave K.J."/>
            <person name="Vatsa P."/>
            <person name="Nathani N.M."/>
        </authorList>
    </citation>
    <scope>NUCLEOTIDE SEQUENCE [LARGE SCALE GENOMIC DNA]</scope>
    <source>
        <strain evidence="5">KS3-K002</strain>
    </source>
</reference>
<evidence type="ECO:0000259" key="4">
    <source>
        <dbReference type="Pfam" id="PF13649"/>
    </source>
</evidence>
<dbReference type="Pfam" id="PF13649">
    <property type="entry name" value="Methyltransf_25"/>
    <property type="match status" value="1"/>
</dbReference>
<proteinExistence type="predicted"/>
<dbReference type="Gene3D" id="3.40.50.150">
    <property type="entry name" value="Vaccinia Virus protein VP39"/>
    <property type="match status" value="1"/>
</dbReference>
<dbReference type="CDD" id="cd02440">
    <property type="entry name" value="AdoMet_MTases"/>
    <property type="match status" value="1"/>
</dbReference>
<keyword evidence="2" id="KW-0808">Transferase</keyword>
<feature type="domain" description="Methyltransferase" evidence="4">
    <location>
        <begin position="42"/>
        <end position="142"/>
    </location>
</feature>
<comment type="caution">
    <text evidence="5">The sequence shown here is derived from an EMBL/GenBank/DDBJ whole genome shotgun (WGS) entry which is preliminary data.</text>
</comment>
<protein>
    <submittedName>
        <fullName evidence="5">Class I SAM-dependent methyltransferase</fullName>
    </submittedName>
</protein>
<organism evidence="5 6">
    <name type="scientific">Candidatus Kutchimonas denitrificans</name>
    <dbReference type="NCBI Taxonomy" id="3056748"/>
    <lineage>
        <taxon>Bacteria</taxon>
        <taxon>Pseudomonadati</taxon>
        <taxon>Gemmatimonadota</taxon>
        <taxon>Gemmatimonadia</taxon>
        <taxon>Candidatus Palauibacterales</taxon>
        <taxon>Candidatus Palauibacteraceae</taxon>
        <taxon>Candidatus Kutchimonas</taxon>
    </lineage>
</organism>
<evidence type="ECO:0000256" key="1">
    <source>
        <dbReference type="ARBA" id="ARBA00022603"/>
    </source>
</evidence>
<name>A0AAE4Z6U9_9BACT</name>
<keyword evidence="1 5" id="KW-0489">Methyltransferase</keyword>
<dbReference type="Proteomes" id="UP000702544">
    <property type="component" value="Unassembled WGS sequence"/>
</dbReference>
<dbReference type="InterPro" id="IPR041698">
    <property type="entry name" value="Methyltransf_25"/>
</dbReference>
<dbReference type="PANTHER" id="PTHR43464">
    <property type="entry name" value="METHYLTRANSFERASE"/>
    <property type="match status" value="1"/>
</dbReference>
<evidence type="ECO:0000313" key="5">
    <source>
        <dbReference type="EMBL" id="NIR74840.1"/>
    </source>
</evidence>
<dbReference type="GO" id="GO:0008168">
    <property type="term" value="F:methyltransferase activity"/>
    <property type="evidence" value="ECO:0007669"/>
    <property type="project" value="UniProtKB-KW"/>
</dbReference>
<keyword evidence="3" id="KW-0949">S-adenosyl-L-methionine</keyword>
<dbReference type="InterPro" id="IPR029063">
    <property type="entry name" value="SAM-dependent_MTases_sf"/>
</dbReference>
<evidence type="ECO:0000256" key="2">
    <source>
        <dbReference type="ARBA" id="ARBA00022679"/>
    </source>
</evidence>
<dbReference type="GO" id="GO:0032259">
    <property type="term" value="P:methylation"/>
    <property type="evidence" value="ECO:0007669"/>
    <property type="project" value="UniProtKB-KW"/>
</dbReference>
<dbReference type="AlphaFoldDB" id="A0AAE4Z6U9"/>
<sequence>MNESSKPFWERAERVENFADREPDRRLLRLLEGYSTPGAVRVLDLGCAGGRNTVVLAERGFDFFALDASAAMVERTRERVSMIAGVAEAERRVRIGRMEDLRDFADRSFDLVVALGIFHTATSREMWDRALAESTRVLSEDGLMLVANFAPGTDPTGEGLTRAPGEAHVYEGADAGPLYLLESAELDAEMNRRGLAPIVASGTVVTPTDVGQRVTVNALYRKLPD</sequence>
<accession>A0AAE4Z6U9</accession>